<keyword evidence="3" id="KW-0813">Transport</keyword>
<evidence type="ECO:0000256" key="8">
    <source>
        <dbReference type="SAM" id="SignalP"/>
    </source>
</evidence>
<keyword evidence="6 7" id="KW-0472">Membrane</keyword>
<feature type="chain" id="PRO_5002050420" evidence="8">
    <location>
        <begin position="21"/>
        <end position="138"/>
    </location>
</feature>
<dbReference type="InterPro" id="IPR013936">
    <property type="entry name" value="CRT-like"/>
</dbReference>
<dbReference type="GO" id="GO:0016020">
    <property type="term" value="C:membrane"/>
    <property type="evidence" value="ECO:0007669"/>
    <property type="project" value="UniProtKB-SubCell"/>
</dbReference>
<comment type="similarity">
    <text evidence="2">Belongs to the CRT-like transporter family.</text>
</comment>
<protein>
    <submittedName>
        <fullName evidence="9">Uncharacterized protein</fullName>
    </submittedName>
</protein>
<evidence type="ECO:0000256" key="5">
    <source>
        <dbReference type="ARBA" id="ARBA00022989"/>
    </source>
</evidence>
<keyword evidence="5 7" id="KW-1133">Transmembrane helix</keyword>
<reference evidence="9" key="2">
    <citation type="submission" date="2014-07" db="EMBL/GenBank/DDBJ databases">
        <authorList>
            <person name="Hull J."/>
        </authorList>
    </citation>
    <scope>NUCLEOTIDE SEQUENCE</scope>
</reference>
<evidence type="ECO:0000313" key="9">
    <source>
        <dbReference type="EMBL" id="JAG02781.1"/>
    </source>
</evidence>
<dbReference type="Pfam" id="PF08627">
    <property type="entry name" value="CRT-like"/>
    <property type="match status" value="1"/>
</dbReference>
<name>A0A0A9W5U5_LYGHE</name>
<feature type="transmembrane region" description="Helical" evidence="7">
    <location>
        <begin position="102"/>
        <end position="123"/>
    </location>
</feature>
<evidence type="ECO:0000256" key="6">
    <source>
        <dbReference type="ARBA" id="ARBA00023136"/>
    </source>
</evidence>
<gene>
    <name evidence="9" type="ORF">CM83_1011</name>
</gene>
<evidence type="ECO:0000256" key="2">
    <source>
        <dbReference type="ARBA" id="ARBA00006690"/>
    </source>
</evidence>
<accession>A0A0A9W5U5</accession>
<dbReference type="EMBL" id="GBHO01040823">
    <property type="protein sequence ID" value="JAG02781.1"/>
    <property type="molecule type" value="Transcribed_RNA"/>
</dbReference>
<dbReference type="AlphaFoldDB" id="A0A0A9W5U5"/>
<evidence type="ECO:0000256" key="3">
    <source>
        <dbReference type="ARBA" id="ARBA00022448"/>
    </source>
</evidence>
<keyword evidence="8" id="KW-0732">Signal</keyword>
<sequence>MWQFLVGFILLPLNTLKILGRDAIQFSDMPKQITRGFLCLLGYNQIVPPHCTSPLAPDANTTLMPLCDACSSAWIPVTLYLIANMLYNYFMMIIIKQSGASLLNIIMTVRLPLIQIAFAIPAINNPPDPFTALSVVCL</sequence>
<proteinExistence type="inferred from homology"/>
<evidence type="ECO:0000256" key="4">
    <source>
        <dbReference type="ARBA" id="ARBA00022692"/>
    </source>
</evidence>
<organism evidence="9">
    <name type="scientific">Lygus hesperus</name>
    <name type="common">Western plant bug</name>
    <dbReference type="NCBI Taxonomy" id="30085"/>
    <lineage>
        <taxon>Eukaryota</taxon>
        <taxon>Metazoa</taxon>
        <taxon>Ecdysozoa</taxon>
        <taxon>Arthropoda</taxon>
        <taxon>Hexapoda</taxon>
        <taxon>Insecta</taxon>
        <taxon>Pterygota</taxon>
        <taxon>Neoptera</taxon>
        <taxon>Paraneoptera</taxon>
        <taxon>Hemiptera</taxon>
        <taxon>Heteroptera</taxon>
        <taxon>Panheteroptera</taxon>
        <taxon>Cimicomorpha</taxon>
        <taxon>Miridae</taxon>
        <taxon>Mirini</taxon>
        <taxon>Lygus</taxon>
    </lineage>
</organism>
<feature type="transmembrane region" description="Helical" evidence="7">
    <location>
        <begin position="73"/>
        <end position="90"/>
    </location>
</feature>
<evidence type="ECO:0000256" key="1">
    <source>
        <dbReference type="ARBA" id="ARBA00004141"/>
    </source>
</evidence>
<keyword evidence="4 7" id="KW-0812">Transmembrane</keyword>
<comment type="subcellular location">
    <subcellularLocation>
        <location evidence="1">Membrane</location>
        <topology evidence="1">Multi-pass membrane protein</topology>
    </subcellularLocation>
</comment>
<evidence type="ECO:0000256" key="7">
    <source>
        <dbReference type="SAM" id="Phobius"/>
    </source>
</evidence>
<reference evidence="9" key="1">
    <citation type="journal article" date="2014" name="PLoS ONE">
        <title>Transcriptome-Based Identification of ABC Transporters in the Western Tarnished Plant Bug Lygus hesperus.</title>
        <authorList>
            <person name="Hull J.J."/>
            <person name="Chaney K."/>
            <person name="Geib S.M."/>
            <person name="Fabrick J.A."/>
            <person name="Brent C.S."/>
            <person name="Walsh D."/>
            <person name="Lavine L.C."/>
        </authorList>
    </citation>
    <scope>NUCLEOTIDE SEQUENCE</scope>
</reference>
<feature type="signal peptide" evidence="8">
    <location>
        <begin position="1"/>
        <end position="20"/>
    </location>
</feature>